<evidence type="ECO:0000256" key="10">
    <source>
        <dbReference type="RuleBase" id="RU000682"/>
    </source>
</evidence>
<dbReference type="GO" id="GO:0000122">
    <property type="term" value="P:negative regulation of transcription by RNA polymerase II"/>
    <property type="evidence" value="ECO:0007669"/>
    <property type="project" value="UniProtKB-ARBA"/>
</dbReference>
<reference evidence="13" key="1">
    <citation type="submission" date="2021-03" db="EMBL/GenBank/DDBJ databases">
        <title>Comparative genomics and phylogenomic investigation of the class Geoglossomycetes provide insights into ecological specialization and systematics.</title>
        <authorList>
            <person name="Melie T."/>
            <person name="Pirro S."/>
            <person name="Miller A.N."/>
            <person name="Quandt A."/>
        </authorList>
    </citation>
    <scope>NUCLEOTIDE SEQUENCE</scope>
    <source>
        <strain evidence="13">GBOQ0MN5Z8</strain>
    </source>
</reference>
<feature type="compositionally biased region" description="Polar residues" evidence="11">
    <location>
        <begin position="421"/>
        <end position="436"/>
    </location>
</feature>
<evidence type="ECO:0000256" key="11">
    <source>
        <dbReference type="SAM" id="MobiDB-lite"/>
    </source>
</evidence>
<organism evidence="13 14">
    <name type="scientific">Glutinoglossum americanum</name>
    <dbReference type="NCBI Taxonomy" id="1670608"/>
    <lineage>
        <taxon>Eukaryota</taxon>
        <taxon>Fungi</taxon>
        <taxon>Dikarya</taxon>
        <taxon>Ascomycota</taxon>
        <taxon>Pezizomycotina</taxon>
        <taxon>Geoglossomycetes</taxon>
        <taxon>Geoglossales</taxon>
        <taxon>Geoglossaceae</taxon>
        <taxon>Glutinoglossum</taxon>
    </lineage>
</organism>
<evidence type="ECO:0000256" key="2">
    <source>
        <dbReference type="ARBA" id="ARBA00023015"/>
    </source>
</evidence>
<comment type="subunit">
    <text evidence="8">Interacts with MCM1.</text>
</comment>
<dbReference type="GO" id="GO:0030154">
    <property type="term" value="P:cell differentiation"/>
    <property type="evidence" value="ECO:0007669"/>
    <property type="project" value="TreeGrafter"/>
</dbReference>
<dbReference type="GO" id="GO:0000981">
    <property type="term" value="F:DNA-binding transcription factor activity, RNA polymerase II-specific"/>
    <property type="evidence" value="ECO:0007669"/>
    <property type="project" value="InterPro"/>
</dbReference>
<dbReference type="PANTHER" id="PTHR24324">
    <property type="entry name" value="HOMEOBOX PROTEIN HHEX"/>
    <property type="match status" value="1"/>
</dbReference>
<feature type="region of interest" description="Disordered" evidence="11">
    <location>
        <begin position="414"/>
        <end position="454"/>
    </location>
</feature>
<evidence type="ECO:0000256" key="5">
    <source>
        <dbReference type="ARBA" id="ARBA00023163"/>
    </source>
</evidence>
<dbReference type="SMART" id="SM00389">
    <property type="entry name" value="HOX"/>
    <property type="match status" value="1"/>
</dbReference>
<keyword evidence="4 9" id="KW-0371">Homeobox</keyword>
<dbReference type="InterPro" id="IPR051000">
    <property type="entry name" value="Homeobox_DNA-bind_prot"/>
</dbReference>
<evidence type="ECO:0000313" key="13">
    <source>
        <dbReference type="EMBL" id="KAH0537689.1"/>
    </source>
</evidence>
<name>A0A9P8I721_9PEZI</name>
<dbReference type="InterPro" id="IPR017970">
    <property type="entry name" value="Homeobox_CS"/>
</dbReference>
<dbReference type="InterPro" id="IPR009057">
    <property type="entry name" value="Homeodomain-like_sf"/>
</dbReference>
<dbReference type="GO" id="GO:0005634">
    <property type="term" value="C:nucleus"/>
    <property type="evidence" value="ECO:0007669"/>
    <property type="project" value="UniProtKB-SubCell"/>
</dbReference>
<dbReference type="GO" id="GO:0000082">
    <property type="term" value="P:G1/S transition of mitotic cell cycle"/>
    <property type="evidence" value="ECO:0007669"/>
    <property type="project" value="UniProtKB-ARBA"/>
</dbReference>
<comment type="subcellular location">
    <subcellularLocation>
        <location evidence="1 9 10">Nucleus</location>
    </subcellularLocation>
</comment>
<dbReference type="EMBL" id="JAGHQL010000134">
    <property type="protein sequence ID" value="KAH0537689.1"/>
    <property type="molecule type" value="Genomic_DNA"/>
</dbReference>
<feature type="region of interest" description="Disordered" evidence="11">
    <location>
        <begin position="1"/>
        <end position="20"/>
    </location>
</feature>
<dbReference type="Pfam" id="PF00046">
    <property type="entry name" value="Homeodomain"/>
    <property type="match status" value="1"/>
</dbReference>
<dbReference type="OrthoDB" id="6159439at2759"/>
<dbReference type="FunFam" id="1.10.10.60:FF:000286">
    <property type="entry name" value="Homeobox transcription factor"/>
    <property type="match status" value="1"/>
</dbReference>
<evidence type="ECO:0000256" key="1">
    <source>
        <dbReference type="ARBA" id="ARBA00004123"/>
    </source>
</evidence>
<dbReference type="InterPro" id="IPR001356">
    <property type="entry name" value="HD"/>
</dbReference>
<evidence type="ECO:0000256" key="6">
    <source>
        <dbReference type="ARBA" id="ARBA00023242"/>
    </source>
</evidence>
<gene>
    <name evidence="13" type="ORF">FGG08_005554</name>
</gene>
<dbReference type="CDD" id="cd00086">
    <property type="entry name" value="homeodomain"/>
    <property type="match status" value="1"/>
</dbReference>
<keyword evidence="7" id="KW-0131">Cell cycle</keyword>
<evidence type="ECO:0000256" key="9">
    <source>
        <dbReference type="PROSITE-ProRule" id="PRU00108"/>
    </source>
</evidence>
<keyword evidence="5" id="KW-0804">Transcription</keyword>
<sequence>MTDLVSLSPARGIFNNHNSNTSNNKFAFLVHSQDTLPNNLPPNVDDKPLARQKRRRTSPEDQSILEAEYEKNPKPDKAARMEIVSRVALGEKEVQIWFQNRRQNTRRKSRPLLPHEIMPSPQINSSAEAINSAARISTDKGQFGSSSSAYSPQGDSTVSVTVEARNYGHRAANGGDRSQSNTIATAQPLYNCDLKLKAGVNGKDQDGIRNMLSLRPNGCLRSQGTINRDEPDIAASKDIPNIQNLEPPQEQPYPLKPGLGYISNRRNIFSGNKSLPNAARSTVLSSRQDSIHHAHPQGGTKPLPLLRRTSSLVRLSLSLDGKAEVVMNEEESLTLPQPVTWKAPVPRAGGLQRSKSAVDITEKLGQRGAPLPGSAIGRSRDARTWEFYCDNEARSVLSSQENNGSASEAINLLRSRKRNPLQPSMNKRNAQLGTQEPSKRLKAASASTQKKRLVRTASVPARLQTAMGNKAREPTKPKVSTLGSDIPDIQDNLGDSDKENWIPGMKKTAEQCQPENWPVKPILGESKSILGHKISFAATMDRERLRQRHISRPYLIPGLDVDIEEPKEGIDSTGRESGSNSSVSGEEELDCVQNLLSLREGCWR</sequence>
<proteinExistence type="predicted"/>
<dbReference type="SUPFAM" id="SSF46689">
    <property type="entry name" value="Homeodomain-like"/>
    <property type="match status" value="1"/>
</dbReference>
<dbReference type="PROSITE" id="PS50071">
    <property type="entry name" value="HOMEOBOX_2"/>
    <property type="match status" value="1"/>
</dbReference>
<feature type="region of interest" description="Disordered" evidence="11">
    <location>
        <begin position="562"/>
        <end position="588"/>
    </location>
</feature>
<dbReference type="PANTHER" id="PTHR24324:SF9">
    <property type="entry name" value="HOMEOBOX DOMAIN-CONTAINING PROTEIN"/>
    <property type="match status" value="1"/>
</dbReference>
<evidence type="ECO:0000259" key="12">
    <source>
        <dbReference type="PROSITE" id="PS50071"/>
    </source>
</evidence>
<dbReference type="PROSITE" id="PS00027">
    <property type="entry name" value="HOMEOBOX_1"/>
    <property type="match status" value="1"/>
</dbReference>
<keyword evidence="3 9" id="KW-0238">DNA-binding</keyword>
<feature type="compositionally biased region" description="Basic and acidic residues" evidence="11">
    <location>
        <begin position="564"/>
        <end position="574"/>
    </location>
</feature>
<protein>
    <recommendedName>
        <fullName evidence="12">Homeobox domain-containing protein</fullName>
    </recommendedName>
</protein>
<comment type="caution">
    <text evidence="13">The sequence shown here is derived from an EMBL/GenBank/DDBJ whole genome shotgun (WGS) entry which is preliminary data.</text>
</comment>
<evidence type="ECO:0000256" key="7">
    <source>
        <dbReference type="ARBA" id="ARBA00023306"/>
    </source>
</evidence>
<feature type="domain" description="Homeobox" evidence="12">
    <location>
        <begin position="48"/>
        <end position="108"/>
    </location>
</feature>
<feature type="DNA-binding region" description="Homeobox" evidence="9">
    <location>
        <begin position="50"/>
        <end position="109"/>
    </location>
</feature>
<dbReference type="Proteomes" id="UP000698800">
    <property type="component" value="Unassembled WGS sequence"/>
</dbReference>
<evidence type="ECO:0000256" key="8">
    <source>
        <dbReference type="ARBA" id="ARBA00065092"/>
    </source>
</evidence>
<keyword evidence="6 9" id="KW-0539">Nucleus</keyword>
<dbReference type="AlphaFoldDB" id="A0A9P8I721"/>
<evidence type="ECO:0000256" key="4">
    <source>
        <dbReference type="ARBA" id="ARBA00023155"/>
    </source>
</evidence>
<feature type="region of interest" description="Disordered" evidence="11">
    <location>
        <begin position="34"/>
        <end position="76"/>
    </location>
</feature>
<keyword evidence="14" id="KW-1185">Reference proteome</keyword>
<keyword evidence="2" id="KW-0805">Transcription regulation</keyword>
<evidence type="ECO:0000256" key="3">
    <source>
        <dbReference type="ARBA" id="ARBA00023125"/>
    </source>
</evidence>
<evidence type="ECO:0000313" key="14">
    <source>
        <dbReference type="Proteomes" id="UP000698800"/>
    </source>
</evidence>
<feature type="compositionally biased region" description="Low complexity" evidence="11">
    <location>
        <begin position="575"/>
        <end position="584"/>
    </location>
</feature>
<dbReference type="GO" id="GO:0000978">
    <property type="term" value="F:RNA polymerase II cis-regulatory region sequence-specific DNA binding"/>
    <property type="evidence" value="ECO:0007669"/>
    <property type="project" value="TreeGrafter"/>
</dbReference>
<accession>A0A9P8I721</accession>
<dbReference type="Gene3D" id="1.10.10.60">
    <property type="entry name" value="Homeodomain-like"/>
    <property type="match status" value="1"/>
</dbReference>